<dbReference type="PANTHER" id="PTHR24094">
    <property type="entry name" value="SECRETED PROTEIN"/>
    <property type="match status" value="1"/>
</dbReference>
<feature type="chain" id="PRO_5040409365" description="GmrSD restriction endonucleases C-terminal domain-containing protein" evidence="1">
    <location>
        <begin position="19"/>
        <end position="213"/>
    </location>
</feature>
<dbReference type="PANTHER" id="PTHR24094:SF15">
    <property type="entry name" value="AMP-DEPENDENT SYNTHETASE_LIGASE DOMAIN-CONTAINING PROTEIN-RELATED"/>
    <property type="match status" value="1"/>
</dbReference>
<evidence type="ECO:0000259" key="2">
    <source>
        <dbReference type="Pfam" id="PF07510"/>
    </source>
</evidence>
<evidence type="ECO:0000313" key="3">
    <source>
        <dbReference type="EMBL" id="KAH6693406.1"/>
    </source>
</evidence>
<organism evidence="3 4">
    <name type="scientific">Plectosphaerella plurivora</name>
    <dbReference type="NCBI Taxonomy" id="936078"/>
    <lineage>
        <taxon>Eukaryota</taxon>
        <taxon>Fungi</taxon>
        <taxon>Dikarya</taxon>
        <taxon>Ascomycota</taxon>
        <taxon>Pezizomycotina</taxon>
        <taxon>Sordariomycetes</taxon>
        <taxon>Hypocreomycetidae</taxon>
        <taxon>Glomerellales</taxon>
        <taxon>Plectosphaerellaceae</taxon>
        <taxon>Plectosphaerella</taxon>
    </lineage>
</organism>
<keyword evidence="4" id="KW-1185">Reference proteome</keyword>
<evidence type="ECO:0000313" key="4">
    <source>
        <dbReference type="Proteomes" id="UP000770015"/>
    </source>
</evidence>
<dbReference type="OrthoDB" id="3162605at2759"/>
<protein>
    <recommendedName>
        <fullName evidence="2">GmrSD restriction endonucleases C-terminal domain-containing protein</fullName>
    </recommendedName>
</protein>
<keyword evidence="1" id="KW-0732">Signal</keyword>
<comment type="caution">
    <text evidence="3">The sequence shown here is derived from an EMBL/GenBank/DDBJ whole genome shotgun (WGS) entry which is preliminary data.</text>
</comment>
<proteinExistence type="predicted"/>
<sequence length="213" mass="22676">MKWATLFASLAGVVSVLATPLPDSGKTLVARDPPGVPSAATARTLLSGLTTAAMGSSTGYDRSLFRHWISVQGTCDAREMVLSRDGSGVNTDSACQPTSGSWYSQYDGVTVTASSSVDIDHMVPLAHAWRTGAASWTAARREQFANDLSGPQLWAVSASSNRSKGDRAPDVWKPTRTAFHCVYARAWVRVKATYALTVSAAERTALTTMLNTC</sequence>
<dbReference type="AlphaFoldDB" id="A0A9P8VHY4"/>
<dbReference type="EMBL" id="JAGSXJ010000003">
    <property type="protein sequence ID" value="KAH6693406.1"/>
    <property type="molecule type" value="Genomic_DNA"/>
</dbReference>
<gene>
    <name evidence="3" type="ORF">F5X68DRAFT_227816</name>
</gene>
<dbReference type="Pfam" id="PF07510">
    <property type="entry name" value="GmrSD_C"/>
    <property type="match status" value="1"/>
</dbReference>
<feature type="domain" description="GmrSD restriction endonucleases C-terminal" evidence="2">
    <location>
        <begin position="110"/>
        <end position="208"/>
    </location>
</feature>
<name>A0A9P8VHY4_9PEZI</name>
<dbReference type="InterPro" id="IPR011089">
    <property type="entry name" value="GmrSD_C"/>
</dbReference>
<evidence type="ECO:0000256" key="1">
    <source>
        <dbReference type="SAM" id="SignalP"/>
    </source>
</evidence>
<feature type="signal peptide" evidence="1">
    <location>
        <begin position="1"/>
        <end position="18"/>
    </location>
</feature>
<dbReference type="Proteomes" id="UP000770015">
    <property type="component" value="Unassembled WGS sequence"/>
</dbReference>
<reference evidence="3" key="1">
    <citation type="journal article" date="2021" name="Nat. Commun.">
        <title>Genetic determinants of endophytism in the Arabidopsis root mycobiome.</title>
        <authorList>
            <person name="Mesny F."/>
            <person name="Miyauchi S."/>
            <person name="Thiergart T."/>
            <person name="Pickel B."/>
            <person name="Atanasova L."/>
            <person name="Karlsson M."/>
            <person name="Huettel B."/>
            <person name="Barry K.W."/>
            <person name="Haridas S."/>
            <person name="Chen C."/>
            <person name="Bauer D."/>
            <person name="Andreopoulos W."/>
            <person name="Pangilinan J."/>
            <person name="LaButti K."/>
            <person name="Riley R."/>
            <person name="Lipzen A."/>
            <person name="Clum A."/>
            <person name="Drula E."/>
            <person name="Henrissat B."/>
            <person name="Kohler A."/>
            <person name="Grigoriev I.V."/>
            <person name="Martin F.M."/>
            <person name="Hacquard S."/>
        </authorList>
    </citation>
    <scope>NUCLEOTIDE SEQUENCE</scope>
    <source>
        <strain evidence="3">MPI-SDFR-AT-0117</strain>
    </source>
</reference>
<accession>A0A9P8VHY4</accession>